<dbReference type="Gene3D" id="3.10.129.10">
    <property type="entry name" value="Hotdog Thioesterase"/>
    <property type="match status" value="1"/>
</dbReference>
<dbReference type="InterPro" id="IPR052741">
    <property type="entry name" value="Mitochondrial_HTD2"/>
</dbReference>
<protein>
    <submittedName>
        <fullName evidence="2">3-methylfumaryl-CoA hydratase</fullName>
    </submittedName>
</protein>
<feature type="domain" description="FAS1-like dehydratase" evidence="1">
    <location>
        <begin position="54"/>
        <end position="145"/>
    </location>
</feature>
<evidence type="ECO:0000313" key="2">
    <source>
        <dbReference type="EMBL" id="REF68697.1"/>
    </source>
</evidence>
<organism evidence="2 3">
    <name type="scientific">Paracoccus versutus</name>
    <name type="common">Thiobacillus versutus</name>
    <dbReference type="NCBI Taxonomy" id="34007"/>
    <lineage>
        <taxon>Bacteria</taxon>
        <taxon>Pseudomonadati</taxon>
        <taxon>Pseudomonadota</taxon>
        <taxon>Alphaproteobacteria</taxon>
        <taxon>Rhodobacterales</taxon>
        <taxon>Paracoccaceae</taxon>
        <taxon>Paracoccus</taxon>
    </lineage>
</organism>
<dbReference type="GO" id="GO:0019171">
    <property type="term" value="F:(3R)-hydroxyacyl-[acyl-carrier-protein] dehydratase activity"/>
    <property type="evidence" value="ECO:0007669"/>
    <property type="project" value="TreeGrafter"/>
</dbReference>
<gene>
    <name evidence="2" type="ORF">BDD41_3766</name>
</gene>
<evidence type="ECO:0000313" key="3">
    <source>
        <dbReference type="Proteomes" id="UP000256941"/>
    </source>
</evidence>
<comment type="caution">
    <text evidence="2">The sequence shown here is derived from an EMBL/GenBank/DDBJ whole genome shotgun (WGS) entry which is preliminary data.</text>
</comment>
<dbReference type="PANTHER" id="PTHR28152">
    <property type="entry name" value="HYDROXYACYL-THIOESTER DEHYDRATASE TYPE 2, MITOCHONDRIAL"/>
    <property type="match status" value="1"/>
</dbReference>
<dbReference type="Proteomes" id="UP000256941">
    <property type="component" value="Unassembled WGS sequence"/>
</dbReference>
<dbReference type="PANTHER" id="PTHR28152:SF1">
    <property type="entry name" value="HYDROXYACYL-THIOESTER DEHYDRATASE TYPE 2, MITOCHONDRIAL"/>
    <property type="match status" value="1"/>
</dbReference>
<proteinExistence type="predicted"/>
<dbReference type="SUPFAM" id="SSF54637">
    <property type="entry name" value="Thioesterase/thiol ester dehydrase-isomerase"/>
    <property type="match status" value="2"/>
</dbReference>
<evidence type="ECO:0000259" key="1">
    <source>
        <dbReference type="Pfam" id="PF13452"/>
    </source>
</evidence>
<dbReference type="RefSeq" id="WP_116222643.1">
    <property type="nucleotide sequence ID" value="NZ_CP038197.1"/>
</dbReference>
<reference evidence="2 3" key="1">
    <citation type="submission" date="2018-08" db="EMBL/GenBank/DDBJ databases">
        <title>Genomic Encyclopedia of Archaeal and Bacterial Type Strains, Phase II (KMG-II): from individual species to whole genera.</title>
        <authorList>
            <person name="Goeker M."/>
        </authorList>
    </citation>
    <scope>NUCLEOTIDE SEQUENCE [LARGE SCALE GENOMIC DNA]</scope>
    <source>
        <strain evidence="2 3">DSM 17099</strain>
    </source>
</reference>
<accession>A0A3D9XDU0</accession>
<dbReference type="Pfam" id="PF13452">
    <property type="entry name" value="FAS1_DH_region"/>
    <property type="match status" value="1"/>
</dbReference>
<dbReference type="EMBL" id="QTUJ01000003">
    <property type="protein sequence ID" value="REF68697.1"/>
    <property type="molecule type" value="Genomic_DNA"/>
</dbReference>
<dbReference type="InterPro" id="IPR039569">
    <property type="entry name" value="FAS1-like_DH_region"/>
</dbReference>
<dbReference type="AlphaFoldDB" id="A0A3D9XDU0"/>
<dbReference type="InterPro" id="IPR029069">
    <property type="entry name" value="HotDog_dom_sf"/>
</dbReference>
<sequence length="284" mass="30526">MTDQPAVDIEDLRKAIGRESSASEIVTVQHCLALNATLDKDAPPPQPGDAAPLSIHWCLAPPTVPMRAIGADGHPERGGFLPAVPLPRRMWAGGRLEFLDPIRVGDRVTRLSRIEDVRLKQGSTGPLCFVTVWHQVSTPRGPAINERQDIVYRGAETGAASAKPAVPPPGPRAEWSRSVMADPVLLFRYSALTFNGHRIHYDRAYAMGEEGYPGLVVHGPLQATLLLTLAGELRGMPKTFDFRGTSPLFDGAALTVNAAPSETGLELWIAGADGRTTMSGSATW</sequence>
<name>A0A3D9XDU0_PARVE</name>